<dbReference type="Proteomes" id="UP000002499">
    <property type="component" value="Unassembled WGS sequence"/>
</dbReference>
<sequence>MLFYGLDPTPKAFTLFIHQTSVICASYQAVLIREDDETVVLAGDAHNPRFRYPGMLERLLEAKYGQNFAVKAGDGIVAIYINADTFYNRPKRDSCYANSLGIFGPAREHECDASTGEKLLREYTAAQERASRRCRAVEGWTEAQAPSARSLSNESSVPENVTAPFVLKQRERLRPSPFEQRMYMRALVREVVRDGDMGELDARNRKLGTRRSLGNLKTCS</sequence>
<organism evidence="2">
    <name type="scientific">Metarhizium acridum (strain CQMa 102)</name>
    <dbReference type="NCBI Taxonomy" id="655827"/>
    <lineage>
        <taxon>Eukaryota</taxon>
        <taxon>Fungi</taxon>
        <taxon>Dikarya</taxon>
        <taxon>Ascomycota</taxon>
        <taxon>Pezizomycotina</taxon>
        <taxon>Sordariomycetes</taxon>
        <taxon>Hypocreomycetidae</taxon>
        <taxon>Hypocreales</taxon>
        <taxon>Clavicipitaceae</taxon>
        <taxon>Metarhizium</taxon>
    </lineage>
</organism>
<accession>E9ECD6</accession>
<proteinExistence type="predicted"/>
<dbReference type="HOGENOM" id="CLU_1256293_0_0_1"/>
<evidence type="ECO:0000313" key="2">
    <source>
        <dbReference type="Proteomes" id="UP000002499"/>
    </source>
</evidence>
<name>E9ECD6_METAQ</name>
<dbReference type="InParanoid" id="E9ECD6"/>
<protein>
    <submittedName>
        <fullName evidence="1">Uncharacterized protein</fullName>
    </submittedName>
</protein>
<reference evidence="1 2" key="1">
    <citation type="journal article" date="2011" name="PLoS Genet.">
        <title>Genome sequencing and comparative transcriptomics of the model entomopathogenic fungi Metarhizium anisopliae and M. acridum.</title>
        <authorList>
            <person name="Gao Q."/>
            <person name="Jin K."/>
            <person name="Ying S.H."/>
            <person name="Zhang Y."/>
            <person name="Xiao G."/>
            <person name="Shang Y."/>
            <person name="Duan Z."/>
            <person name="Hu X."/>
            <person name="Xie X.Q."/>
            <person name="Zhou G."/>
            <person name="Peng G."/>
            <person name="Luo Z."/>
            <person name="Huang W."/>
            <person name="Wang B."/>
            <person name="Fang W."/>
            <person name="Wang S."/>
            <person name="Zhong Y."/>
            <person name="Ma L.J."/>
            <person name="St Leger R.J."/>
            <person name="Zhao G.P."/>
            <person name="Pei Y."/>
            <person name="Feng M.G."/>
            <person name="Xia Y."/>
            <person name="Wang C."/>
        </authorList>
    </citation>
    <scope>NUCLEOTIDE SEQUENCE [LARGE SCALE GENOMIC DNA]</scope>
    <source>
        <strain evidence="1 2">CQMa 102</strain>
    </source>
</reference>
<evidence type="ECO:0000313" key="1">
    <source>
        <dbReference type="EMBL" id="EFY86389.1"/>
    </source>
</evidence>
<keyword evidence="2" id="KW-1185">Reference proteome</keyword>
<gene>
    <name evidence="1" type="ORF">MAC_07534</name>
</gene>
<dbReference type="AlphaFoldDB" id="E9ECD6"/>
<dbReference type="EMBL" id="GL698548">
    <property type="protein sequence ID" value="EFY86389.1"/>
    <property type="molecule type" value="Genomic_DNA"/>
</dbReference>